<dbReference type="HOGENOM" id="CLU_095321_4_2_5"/>
<keyword evidence="16" id="KW-1185">Reference proteome</keyword>
<dbReference type="SUPFAM" id="SSF81342">
    <property type="entry name" value="Transmembrane di-heme cytochromes"/>
    <property type="match status" value="1"/>
</dbReference>
<dbReference type="eggNOG" id="COG3038">
    <property type="taxonomic scope" value="Bacteria"/>
</dbReference>
<evidence type="ECO:0000256" key="9">
    <source>
        <dbReference type="ARBA" id="ARBA00022989"/>
    </source>
</evidence>
<feature type="transmembrane region" description="Helical" evidence="13">
    <location>
        <begin position="39"/>
        <end position="62"/>
    </location>
</feature>
<reference evidence="16" key="1">
    <citation type="submission" date="2008-03" db="EMBL/GenBank/DDBJ databases">
        <title>Complete sequence of chromosome of Beijerinckia indica subsp. indica ATCC 9039.</title>
        <authorList>
            <consortium name="US DOE Joint Genome Institute"/>
            <person name="Copeland A."/>
            <person name="Lucas S."/>
            <person name="Lapidus A."/>
            <person name="Glavina del Rio T."/>
            <person name="Dalin E."/>
            <person name="Tice H."/>
            <person name="Bruce D."/>
            <person name="Goodwin L."/>
            <person name="Pitluck S."/>
            <person name="LaButti K."/>
            <person name="Schmutz J."/>
            <person name="Larimer F."/>
            <person name="Land M."/>
            <person name="Hauser L."/>
            <person name="Kyrpides N."/>
            <person name="Mikhailova N."/>
            <person name="Dunfield P.F."/>
            <person name="Dedysh S.N."/>
            <person name="Liesack W."/>
            <person name="Saw J.H."/>
            <person name="Alam M."/>
            <person name="Chen Y."/>
            <person name="Murrell J.C."/>
            <person name="Richardson P."/>
        </authorList>
    </citation>
    <scope>NUCLEOTIDE SEQUENCE [LARGE SCALE GENOMIC DNA]</scope>
    <source>
        <strain evidence="16">ATCC 9039 / DSM 1715 / NCIMB 8712</strain>
    </source>
</reference>
<gene>
    <name evidence="15" type="ordered locus">Bind_1272</name>
</gene>
<sequence length="190" mass="21034">MKAATHFHGLSRALHWIMAVLILAMLFIGVSMVSRLADYHWLVSLHKPIGIAILVLAAIRWGNRFVHPAPPLPKSIPAWQQRAALASHLMLYSLMFAMPLIGWAMLSAGDYPITLFGPLHLPAILPPRPALYALLRQTHTILAYLLFSVILAHVAAALFHALIRRDGVFSSMVSGKRVQAIEAMELSRDP</sequence>
<dbReference type="RefSeq" id="WP_012384270.1">
    <property type="nucleotide sequence ID" value="NC_010581.1"/>
</dbReference>
<evidence type="ECO:0000256" key="1">
    <source>
        <dbReference type="ARBA" id="ARBA00001970"/>
    </source>
</evidence>
<evidence type="ECO:0000256" key="8">
    <source>
        <dbReference type="ARBA" id="ARBA00022982"/>
    </source>
</evidence>
<evidence type="ECO:0000256" key="3">
    <source>
        <dbReference type="ARBA" id="ARBA00022448"/>
    </source>
</evidence>
<dbReference type="EMBL" id="CP001016">
    <property type="protein sequence ID" value="ACB94913.1"/>
    <property type="molecule type" value="Genomic_DNA"/>
</dbReference>
<evidence type="ECO:0000256" key="13">
    <source>
        <dbReference type="SAM" id="Phobius"/>
    </source>
</evidence>
<dbReference type="PANTHER" id="PTHR30529">
    <property type="entry name" value="CYTOCHROME B561"/>
    <property type="match status" value="1"/>
</dbReference>
<proteinExistence type="inferred from homology"/>
<keyword evidence="4" id="KW-1003">Cell membrane</keyword>
<dbReference type="Pfam" id="PF01292">
    <property type="entry name" value="Ni_hydr_CYTB"/>
    <property type="match status" value="1"/>
</dbReference>
<dbReference type="Proteomes" id="UP000001695">
    <property type="component" value="Chromosome"/>
</dbReference>
<keyword evidence="7" id="KW-0479">Metal-binding</keyword>
<evidence type="ECO:0000256" key="7">
    <source>
        <dbReference type="ARBA" id="ARBA00022723"/>
    </source>
</evidence>
<dbReference type="Gene3D" id="1.20.950.20">
    <property type="entry name" value="Transmembrane di-heme cytochromes, Chain C"/>
    <property type="match status" value="1"/>
</dbReference>
<dbReference type="STRING" id="395963.Bind_1272"/>
<feature type="domain" description="Cytochrome b561 bacterial/Ni-hydrogenase" evidence="14">
    <location>
        <begin position="7"/>
        <end position="175"/>
    </location>
</feature>
<keyword evidence="10" id="KW-0408">Iron</keyword>
<evidence type="ECO:0000256" key="10">
    <source>
        <dbReference type="ARBA" id="ARBA00023004"/>
    </source>
</evidence>
<evidence type="ECO:0000256" key="12">
    <source>
        <dbReference type="ARBA" id="ARBA00037975"/>
    </source>
</evidence>
<reference evidence="15 16" key="2">
    <citation type="journal article" date="2010" name="J. Bacteriol.">
        <title>Complete genome sequence of Beijerinckia indica subsp. indica.</title>
        <authorList>
            <person name="Tamas I."/>
            <person name="Dedysh S.N."/>
            <person name="Liesack W."/>
            <person name="Stott M.B."/>
            <person name="Alam M."/>
            <person name="Murrell J.C."/>
            <person name="Dunfield P.F."/>
        </authorList>
    </citation>
    <scope>NUCLEOTIDE SEQUENCE [LARGE SCALE GENOMIC DNA]</scope>
    <source>
        <strain evidence="16">ATCC 9039 / DSM 1715 / NCIMB 8712</strain>
    </source>
</reference>
<comment type="cofactor">
    <cofactor evidence="1">
        <name>heme b</name>
        <dbReference type="ChEBI" id="CHEBI:60344"/>
    </cofactor>
</comment>
<keyword evidence="5" id="KW-0349">Heme</keyword>
<accession>B2IJP1</accession>
<feature type="transmembrane region" description="Helical" evidence="13">
    <location>
        <begin position="83"/>
        <end position="106"/>
    </location>
</feature>
<protein>
    <submittedName>
        <fullName evidence="15">Cytochrome B561</fullName>
    </submittedName>
</protein>
<dbReference type="InterPro" id="IPR011577">
    <property type="entry name" value="Cyt_b561_bac/Ni-Hgenase"/>
</dbReference>
<dbReference type="OrthoDB" id="1247465at2"/>
<dbReference type="GO" id="GO:0022904">
    <property type="term" value="P:respiratory electron transport chain"/>
    <property type="evidence" value="ECO:0007669"/>
    <property type="project" value="InterPro"/>
</dbReference>
<dbReference type="InterPro" id="IPR016174">
    <property type="entry name" value="Di-haem_cyt_TM"/>
</dbReference>
<dbReference type="GO" id="GO:0009055">
    <property type="term" value="F:electron transfer activity"/>
    <property type="evidence" value="ECO:0007669"/>
    <property type="project" value="InterPro"/>
</dbReference>
<evidence type="ECO:0000256" key="5">
    <source>
        <dbReference type="ARBA" id="ARBA00022617"/>
    </source>
</evidence>
<keyword evidence="6 13" id="KW-0812">Transmembrane</keyword>
<dbReference type="PANTHER" id="PTHR30529:SF6">
    <property type="entry name" value="BLL0291 PROTEIN"/>
    <property type="match status" value="1"/>
</dbReference>
<keyword evidence="8" id="KW-0249">Electron transport</keyword>
<comment type="similarity">
    <text evidence="12">Belongs to the cytochrome b561 family.</text>
</comment>
<evidence type="ECO:0000259" key="14">
    <source>
        <dbReference type="Pfam" id="PF01292"/>
    </source>
</evidence>
<dbReference type="KEGG" id="bid:Bind_1272"/>
<feature type="transmembrane region" description="Helical" evidence="13">
    <location>
        <begin position="141"/>
        <end position="163"/>
    </location>
</feature>
<dbReference type="AlphaFoldDB" id="B2IJP1"/>
<evidence type="ECO:0000256" key="2">
    <source>
        <dbReference type="ARBA" id="ARBA00004651"/>
    </source>
</evidence>
<evidence type="ECO:0000313" key="15">
    <source>
        <dbReference type="EMBL" id="ACB94913.1"/>
    </source>
</evidence>
<evidence type="ECO:0000256" key="6">
    <source>
        <dbReference type="ARBA" id="ARBA00022692"/>
    </source>
</evidence>
<dbReference type="GO" id="GO:0005886">
    <property type="term" value="C:plasma membrane"/>
    <property type="evidence" value="ECO:0007669"/>
    <property type="project" value="UniProtKB-SubCell"/>
</dbReference>
<evidence type="ECO:0000256" key="4">
    <source>
        <dbReference type="ARBA" id="ARBA00022475"/>
    </source>
</evidence>
<keyword evidence="9 13" id="KW-1133">Transmembrane helix</keyword>
<keyword evidence="3" id="KW-0813">Transport</keyword>
<comment type="subcellular location">
    <subcellularLocation>
        <location evidence="2">Cell membrane</location>
        <topology evidence="2">Multi-pass membrane protein</topology>
    </subcellularLocation>
</comment>
<name>B2IJP1_BEII9</name>
<dbReference type="GO" id="GO:0020037">
    <property type="term" value="F:heme binding"/>
    <property type="evidence" value="ECO:0007669"/>
    <property type="project" value="TreeGrafter"/>
</dbReference>
<feature type="transmembrane region" description="Helical" evidence="13">
    <location>
        <begin position="12"/>
        <end position="33"/>
    </location>
</feature>
<keyword evidence="11 13" id="KW-0472">Membrane</keyword>
<organism evidence="15 16">
    <name type="scientific">Beijerinckia indica subsp. indica (strain ATCC 9039 / DSM 1715 / NCIMB 8712)</name>
    <dbReference type="NCBI Taxonomy" id="395963"/>
    <lineage>
        <taxon>Bacteria</taxon>
        <taxon>Pseudomonadati</taxon>
        <taxon>Pseudomonadota</taxon>
        <taxon>Alphaproteobacteria</taxon>
        <taxon>Hyphomicrobiales</taxon>
        <taxon>Beijerinckiaceae</taxon>
        <taxon>Beijerinckia</taxon>
    </lineage>
</organism>
<evidence type="ECO:0000313" key="16">
    <source>
        <dbReference type="Proteomes" id="UP000001695"/>
    </source>
</evidence>
<dbReference type="InterPro" id="IPR052168">
    <property type="entry name" value="Cytochrome_b561_oxidase"/>
</dbReference>
<dbReference type="GO" id="GO:0046872">
    <property type="term" value="F:metal ion binding"/>
    <property type="evidence" value="ECO:0007669"/>
    <property type="project" value="UniProtKB-KW"/>
</dbReference>
<evidence type="ECO:0000256" key="11">
    <source>
        <dbReference type="ARBA" id="ARBA00023136"/>
    </source>
</evidence>